<dbReference type="InterPro" id="IPR009057">
    <property type="entry name" value="Homeodomain-like_sf"/>
</dbReference>
<comment type="subcellular location">
    <subcellularLocation>
        <location evidence="1 11 12">Nucleus</location>
    </subcellularLocation>
</comment>
<evidence type="ECO:0000256" key="2">
    <source>
        <dbReference type="ARBA" id="ARBA00005661"/>
    </source>
</evidence>
<name>A0A8S1D6N2_9INSE</name>
<keyword evidence="16" id="KW-1185">Reference proteome</keyword>
<dbReference type="CDD" id="cd00086">
    <property type="entry name" value="homeodomain"/>
    <property type="match status" value="1"/>
</dbReference>
<feature type="region of interest" description="Disordered" evidence="13">
    <location>
        <begin position="603"/>
        <end position="687"/>
    </location>
</feature>
<comment type="caution">
    <text evidence="15">The sequence shown here is derived from an EMBL/GenBank/DDBJ whole genome shotgun (WGS) entry which is preliminary data.</text>
</comment>
<dbReference type="Proteomes" id="UP000494165">
    <property type="component" value="Unassembled WGS sequence"/>
</dbReference>
<dbReference type="PROSITE" id="PS00027">
    <property type="entry name" value="HOMEOBOX_1"/>
    <property type="match status" value="1"/>
</dbReference>
<proteinExistence type="inferred from homology"/>
<keyword evidence="4" id="KW-0805">Transcription regulation</keyword>
<evidence type="ECO:0000256" key="4">
    <source>
        <dbReference type="ARBA" id="ARBA00023015"/>
    </source>
</evidence>
<dbReference type="SMART" id="SM00389">
    <property type="entry name" value="HOX"/>
    <property type="match status" value="1"/>
</dbReference>
<dbReference type="FunFam" id="1.10.10.60:FF:000296">
    <property type="entry name" value="Scarecrow, isoform A"/>
    <property type="match status" value="1"/>
</dbReference>
<evidence type="ECO:0000256" key="8">
    <source>
        <dbReference type="ARBA" id="ARBA00023242"/>
    </source>
</evidence>
<comment type="similarity">
    <text evidence="2">Belongs to the NK-2 homeobox family.</text>
</comment>
<evidence type="ECO:0000256" key="12">
    <source>
        <dbReference type="RuleBase" id="RU000682"/>
    </source>
</evidence>
<evidence type="ECO:0000313" key="16">
    <source>
        <dbReference type="Proteomes" id="UP000494165"/>
    </source>
</evidence>
<dbReference type="Gene3D" id="3.30.710.10">
    <property type="entry name" value="Potassium Channel Kv1.1, Chain A"/>
    <property type="match status" value="1"/>
</dbReference>
<feature type="compositionally biased region" description="Low complexity" evidence="13">
    <location>
        <begin position="418"/>
        <end position="439"/>
    </location>
</feature>
<evidence type="ECO:0000256" key="13">
    <source>
        <dbReference type="SAM" id="MobiDB-lite"/>
    </source>
</evidence>
<dbReference type="Pfam" id="PF00046">
    <property type="entry name" value="Homeodomain"/>
    <property type="match status" value="1"/>
</dbReference>
<protein>
    <recommendedName>
        <fullName evidence="10">Homeobox protein ceh-24</fullName>
    </recommendedName>
</protein>
<keyword evidence="8 11" id="KW-0539">Nucleus</keyword>
<dbReference type="AlphaFoldDB" id="A0A8S1D6N2"/>
<feature type="domain" description="Homeobox" evidence="14">
    <location>
        <begin position="542"/>
        <end position="602"/>
    </location>
</feature>
<evidence type="ECO:0000256" key="3">
    <source>
        <dbReference type="ARBA" id="ARBA00022473"/>
    </source>
</evidence>
<feature type="region of interest" description="Disordered" evidence="13">
    <location>
        <begin position="409"/>
        <end position="439"/>
    </location>
</feature>
<dbReference type="InterPro" id="IPR011333">
    <property type="entry name" value="SKP1/BTB/POZ_sf"/>
</dbReference>
<evidence type="ECO:0000256" key="11">
    <source>
        <dbReference type="PROSITE-ProRule" id="PRU00108"/>
    </source>
</evidence>
<evidence type="ECO:0000256" key="7">
    <source>
        <dbReference type="ARBA" id="ARBA00023163"/>
    </source>
</evidence>
<dbReference type="EMBL" id="CADEPI010000086">
    <property type="protein sequence ID" value="CAB3373537.1"/>
    <property type="molecule type" value="Genomic_DNA"/>
</dbReference>
<evidence type="ECO:0000313" key="15">
    <source>
        <dbReference type="EMBL" id="CAB3373537.1"/>
    </source>
</evidence>
<dbReference type="GO" id="GO:0005634">
    <property type="term" value="C:nucleus"/>
    <property type="evidence" value="ECO:0007669"/>
    <property type="project" value="UniProtKB-SubCell"/>
</dbReference>
<dbReference type="OrthoDB" id="3137333at2759"/>
<feature type="DNA-binding region" description="Homeobox" evidence="11">
    <location>
        <begin position="544"/>
        <end position="603"/>
    </location>
</feature>
<evidence type="ECO:0000256" key="6">
    <source>
        <dbReference type="ARBA" id="ARBA00023155"/>
    </source>
</evidence>
<keyword evidence="5 11" id="KW-0238">DNA-binding</keyword>
<evidence type="ECO:0000256" key="5">
    <source>
        <dbReference type="ARBA" id="ARBA00023125"/>
    </source>
</evidence>
<evidence type="ECO:0000256" key="9">
    <source>
        <dbReference type="ARBA" id="ARBA00057950"/>
    </source>
</evidence>
<evidence type="ECO:0000256" key="1">
    <source>
        <dbReference type="ARBA" id="ARBA00004123"/>
    </source>
</evidence>
<dbReference type="PANTHER" id="PTHR24340">
    <property type="entry name" value="HOMEOBOX PROTEIN NKX"/>
    <property type="match status" value="1"/>
</dbReference>
<dbReference type="GO" id="GO:0000981">
    <property type="term" value="F:DNA-binding transcription factor activity, RNA polymerase II-specific"/>
    <property type="evidence" value="ECO:0007669"/>
    <property type="project" value="InterPro"/>
</dbReference>
<dbReference type="Gene3D" id="1.10.10.60">
    <property type="entry name" value="Homeodomain-like"/>
    <property type="match status" value="1"/>
</dbReference>
<dbReference type="SUPFAM" id="SSF46689">
    <property type="entry name" value="Homeodomain-like"/>
    <property type="match status" value="1"/>
</dbReference>
<gene>
    <name evidence="15" type="ORF">CLODIP_2_CD15157</name>
</gene>
<accession>A0A8S1D6N2</accession>
<keyword evidence="6 11" id="KW-0371">Homeobox</keyword>
<sequence length="725" mass="81286">MLERYPSAKEALKTHSGKEREYTCHTYIQLPEAEDSTTIILLKEFELLSIKMDATRRNFIVGPIGVTHSFKSVDTMKLQLEGDFFKGYLALQKTGDIRITHVDPEIFDALCRYSNDPDKFVARKLSIDQLIEMAVAADYFIMDNLLKKVKNLLRCRIRAGNVWSVLNELYVYPTIVDVCNKTLTEKSHQCIQEINRKKISMESWLYFLQLSHLTVSEEVDLIKATLKISRHNYFDKTWLSASLPYLRLLTLENKNHLKYLISFGKTISTQAREALEWKVTNNSADGPWKDIFKLPKYCPIQEKRVPKSGIISFEWKNSRRPYSTLPNATIEYLFSSIAAIKITGLQFALEGNFSCDCKIRKKHKYECSIQKHVRQIVQITQKIYCANQNSFATTSQTFPIEESYRKGGLDLATPPSPYRSSASSTASGPAAAPQSQQQAAMSSYMHVPQLAGHHGAAATAAAFPAQYCNGTDIAAYGDMRNSAAAAAGWYGATANDPRFAISRLMGSSASAAASMNMNMPNMPSLSTCSVSADTKPMQFPLTQRRKRRVLFTQAQVYELERRFKQQKYLSAPEREHLASLIHLTPTQVKIWFQNHRYKCKRQAKEKAMAEQNAQNQAQSSPRRVAVPVLVKDGKPCSGNNDPSAGRGAIGASPVSGQSPPSACSHSHSPAGSAALLQQQQQQQPCSSTASLLTNMAYQRQHNLMNQHQQQANMCSSYLPLQGRAW</sequence>
<comment type="function">
    <text evidence="9">Probable transcriptional regulator that is required in neural development for the normal formation of sublateral cholinergic motor neuron processes. Plays a role in regulating the expression of acetylcholine transporter protein unc-17 in the sublateral processes. In particular, it is required in sublateral motor neurons for a left-right turning behavior that occurs during the lethargus phase of the normal sleep process called 'flipping'. During 'flipping' animals rotate 180 degrees about their longitudinal axis.</text>
</comment>
<dbReference type="PROSITE" id="PS50071">
    <property type="entry name" value="HOMEOBOX_2"/>
    <property type="match status" value="1"/>
</dbReference>
<keyword evidence="7" id="KW-0804">Transcription</keyword>
<reference evidence="15 16" key="1">
    <citation type="submission" date="2020-04" db="EMBL/GenBank/DDBJ databases">
        <authorList>
            <person name="Alioto T."/>
            <person name="Alioto T."/>
            <person name="Gomez Garrido J."/>
        </authorList>
    </citation>
    <scope>NUCLEOTIDE SEQUENCE [LARGE SCALE GENOMIC DNA]</scope>
</reference>
<dbReference type="InterPro" id="IPR001356">
    <property type="entry name" value="HD"/>
</dbReference>
<organism evidence="15 16">
    <name type="scientific">Cloeon dipterum</name>
    <dbReference type="NCBI Taxonomy" id="197152"/>
    <lineage>
        <taxon>Eukaryota</taxon>
        <taxon>Metazoa</taxon>
        <taxon>Ecdysozoa</taxon>
        <taxon>Arthropoda</taxon>
        <taxon>Hexapoda</taxon>
        <taxon>Insecta</taxon>
        <taxon>Pterygota</taxon>
        <taxon>Palaeoptera</taxon>
        <taxon>Ephemeroptera</taxon>
        <taxon>Pisciforma</taxon>
        <taxon>Baetidae</taxon>
        <taxon>Cloeon</taxon>
    </lineage>
</organism>
<evidence type="ECO:0000256" key="10">
    <source>
        <dbReference type="ARBA" id="ARBA00068167"/>
    </source>
</evidence>
<feature type="compositionally biased region" description="Low complexity" evidence="13">
    <location>
        <begin position="658"/>
        <end position="683"/>
    </location>
</feature>
<keyword evidence="3" id="KW-0217">Developmental protein</keyword>
<feature type="compositionally biased region" description="Low complexity" evidence="13">
    <location>
        <begin position="611"/>
        <end position="620"/>
    </location>
</feature>
<dbReference type="InterPro" id="IPR050394">
    <property type="entry name" value="Homeobox_NK-like"/>
</dbReference>
<dbReference type="InterPro" id="IPR017970">
    <property type="entry name" value="Homeobox_CS"/>
</dbReference>
<dbReference type="GO" id="GO:0030154">
    <property type="term" value="P:cell differentiation"/>
    <property type="evidence" value="ECO:0007669"/>
    <property type="project" value="TreeGrafter"/>
</dbReference>
<evidence type="ECO:0000259" key="14">
    <source>
        <dbReference type="PROSITE" id="PS50071"/>
    </source>
</evidence>
<dbReference type="GO" id="GO:0000978">
    <property type="term" value="F:RNA polymerase II cis-regulatory region sequence-specific DNA binding"/>
    <property type="evidence" value="ECO:0007669"/>
    <property type="project" value="TreeGrafter"/>
</dbReference>
<dbReference type="PANTHER" id="PTHR24340:SF41">
    <property type="entry name" value="MUSCLE-SPECIFIC HOMEOBOX PROTEIN TINMAN-RELATED"/>
    <property type="match status" value="1"/>
</dbReference>